<dbReference type="FunFam" id="2.40.128.330:FF:000001">
    <property type="entry name" value="Magnesium transporter MRS2-1"/>
    <property type="match status" value="2"/>
</dbReference>
<evidence type="ECO:0000313" key="9">
    <source>
        <dbReference type="Proteomes" id="UP000298416"/>
    </source>
</evidence>
<reference evidence="8" key="2">
    <citation type="submission" date="2020-08" db="EMBL/GenBank/DDBJ databases">
        <title>Plant Genome Project.</title>
        <authorList>
            <person name="Zhang R.-G."/>
        </authorList>
    </citation>
    <scope>NUCLEOTIDE SEQUENCE</scope>
    <source>
        <strain evidence="8">Huo1</strain>
        <tissue evidence="8">Leaf</tissue>
    </source>
</reference>
<dbReference type="Gene3D" id="1.20.58.340">
    <property type="entry name" value="Magnesium transport protein CorA, transmembrane region"/>
    <property type="match status" value="2"/>
</dbReference>
<comment type="subcellular location">
    <subcellularLocation>
        <location evidence="1">Membrane</location>
        <topology evidence="1">Multi-pass membrane protein</topology>
    </subcellularLocation>
</comment>
<dbReference type="InterPro" id="IPR039204">
    <property type="entry name" value="MRS2-like"/>
</dbReference>
<dbReference type="SUPFAM" id="SSF144083">
    <property type="entry name" value="Magnesium transport protein CorA, transmembrane region"/>
    <property type="match status" value="1"/>
</dbReference>
<protein>
    <recommendedName>
        <fullName evidence="10">Magnesium transporter</fullName>
    </recommendedName>
</protein>
<dbReference type="PANTHER" id="PTHR13890:SF31">
    <property type="entry name" value="MAGNESIUM TRANSPORTER MRS2-2-RELATED"/>
    <property type="match status" value="1"/>
</dbReference>
<reference evidence="8" key="1">
    <citation type="submission" date="2018-01" db="EMBL/GenBank/DDBJ databases">
        <authorList>
            <person name="Mao J.F."/>
        </authorList>
    </citation>
    <scope>NUCLEOTIDE SEQUENCE</scope>
    <source>
        <strain evidence="8">Huo1</strain>
        <tissue evidence="8">Leaf</tissue>
    </source>
</reference>
<keyword evidence="6" id="KW-0175">Coiled coil</keyword>
<evidence type="ECO:0008006" key="10">
    <source>
        <dbReference type="Google" id="ProtNLM"/>
    </source>
</evidence>
<evidence type="ECO:0000256" key="1">
    <source>
        <dbReference type="ARBA" id="ARBA00004141"/>
    </source>
</evidence>
<dbReference type="InterPro" id="IPR045863">
    <property type="entry name" value="CorA_TM1_TM2"/>
</dbReference>
<dbReference type="Gene3D" id="2.40.128.330">
    <property type="match status" value="2"/>
</dbReference>
<comment type="similarity">
    <text evidence="2">Belongs to the CorA metal ion transporter (MIT) (TC 1.A.35.5) family.</text>
</comment>
<dbReference type="GO" id="GO:0016020">
    <property type="term" value="C:membrane"/>
    <property type="evidence" value="ECO:0007669"/>
    <property type="project" value="UniProtKB-SubCell"/>
</dbReference>
<name>A0A8X8ZZV3_SALSN</name>
<feature type="compositionally biased region" description="Basic and acidic residues" evidence="7">
    <location>
        <begin position="428"/>
        <end position="439"/>
    </location>
</feature>
<dbReference type="Proteomes" id="UP000298416">
    <property type="component" value="Unassembled WGS sequence"/>
</dbReference>
<dbReference type="GO" id="GO:0015095">
    <property type="term" value="F:magnesium ion transmembrane transporter activity"/>
    <property type="evidence" value="ECO:0007669"/>
    <property type="project" value="TreeGrafter"/>
</dbReference>
<feature type="region of interest" description="Disordered" evidence="7">
    <location>
        <begin position="417"/>
        <end position="445"/>
    </location>
</feature>
<dbReference type="PANTHER" id="PTHR13890">
    <property type="entry name" value="RNA SPLICING PROTEIN MRS2, MITOCHONDRIAL"/>
    <property type="match status" value="1"/>
</dbReference>
<dbReference type="AlphaFoldDB" id="A0A8X8ZZV3"/>
<keyword evidence="3" id="KW-0812">Transmembrane</keyword>
<gene>
    <name evidence="8" type="ORF">SASPL_113519</name>
</gene>
<evidence type="ECO:0000256" key="5">
    <source>
        <dbReference type="ARBA" id="ARBA00023136"/>
    </source>
</evidence>
<evidence type="ECO:0000256" key="3">
    <source>
        <dbReference type="ARBA" id="ARBA00022692"/>
    </source>
</evidence>
<feature type="coiled-coil region" evidence="6">
    <location>
        <begin position="494"/>
        <end position="521"/>
    </location>
</feature>
<proteinExistence type="inferred from homology"/>
<evidence type="ECO:0000256" key="7">
    <source>
        <dbReference type="SAM" id="MobiDB-lite"/>
    </source>
</evidence>
<feature type="coiled-coil region" evidence="6">
    <location>
        <begin position="183"/>
        <end position="210"/>
    </location>
</feature>
<keyword evidence="4" id="KW-1133">Transmembrane helix</keyword>
<dbReference type="Pfam" id="PF22099">
    <property type="entry name" value="MRS2-like"/>
    <property type="match status" value="3"/>
</dbReference>
<keyword evidence="9" id="KW-1185">Reference proteome</keyword>
<comment type="caution">
    <text evidence="8">The sequence shown here is derived from an EMBL/GenBank/DDBJ whole genome shotgun (WGS) entry which is preliminary data.</text>
</comment>
<evidence type="ECO:0000256" key="4">
    <source>
        <dbReference type="ARBA" id="ARBA00022989"/>
    </source>
</evidence>
<organism evidence="8">
    <name type="scientific">Salvia splendens</name>
    <name type="common">Scarlet sage</name>
    <dbReference type="NCBI Taxonomy" id="180675"/>
    <lineage>
        <taxon>Eukaryota</taxon>
        <taxon>Viridiplantae</taxon>
        <taxon>Streptophyta</taxon>
        <taxon>Embryophyta</taxon>
        <taxon>Tracheophyta</taxon>
        <taxon>Spermatophyta</taxon>
        <taxon>Magnoliopsida</taxon>
        <taxon>eudicotyledons</taxon>
        <taxon>Gunneridae</taxon>
        <taxon>Pentapetalae</taxon>
        <taxon>asterids</taxon>
        <taxon>lamiids</taxon>
        <taxon>Lamiales</taxon>
        <taxon>Lamiaceae</taxon>
        <taxon>Nepetoideae</taxon>
        <taxon>Mentheae</taxon>
        <taxon>Salviinae</taxon>
        <taxon>Salvia</taxon>
        <taxon>Salvia subgen. Calosphace</taxon>
        <taxon>core Calosphace</taxon>
    </lineage>
</organism>
<evidence type="ECO:0000256" key="6">
    <source>
        <dbReference type="SAM" id="Coils"/>
    </source>
</evidence>
<accession>A0A8X8ZZV3</accession>
<dbReference type="CDD" id="cd12823">
    <property type="entry name" value="Mrs2_Mfm1p-like"/>
    <property type="match status" value="2"/>
</dbReference>
<dbReference type="EMBL" id="PNBA02000005">
    <property type="protein sequence ID" value="KAG6423133.1"/>
    <property type="molecule type" value="Genomic_DNA"/>
</dbReference>
<sequence length="759" mass="85540">MLDPLLVVPAFSGLKKKGGGSQSHKWIVLDSTGQEIVLDVDKCAIMHRVQIHARDLRILDPLLSYPPTILARHGAIILNLEHIKAIITSKEVLLRNPLDENVVPIVEELRRRLKPQIDHQEANGDGSSHIGEDDSPFEFRVLEVALESISSFLSARTIELETEVYPSLDRLTSKICSRNLERVRESKSEMVQLTARVQKLRDELGQLLHEDGDMAELYLSRKLASATVPRDENDVDEVEMLLEYLLSFMYCVIQLGKHIDNANAYVRIKLDKDRNRLIQLDLILNTGNLCLDISSLVAGIFGGYVVPAEPLNAVGGLKKKGGGSRNWILLDSSGQEIVLDVDKYAIMHRVQIHARDLRILDPLLSYPSTILGRERAIVLNLEHIKAIITSEEVLLRDPLDDNVVPIVEDLRRRLKPLTDNQEVNGDVPDGKELPAQHDETGEEDDSPFEFRALEVALEAICSFLSARTIELESAVYPALDMLTSKISSRNLDRVRKLKSQMTRLTARVQKVRDELEQLLDDDDDMADLYLSRKLAGASPVSGSGAASWFLASPTIGSKISKASRASIATMRGDENDVEELEMLLEAYFMQIDGTLNKLTTLREYIDNTEDYINIQLDNHRNQLIQVSVSRSNLVTHILHCLAKNADIFRVLCQLELFLSAGTVCLSIYSLVAGIFGMNIPYTWNDDHGYMFKWVSSGHLDRDFLRGTFCPYNVLRAPQRARRILMWTKSTAVDVSKFGAAKVFWIYLDDIFLYVVTQFI</sequence>
<evidence type="ECO:0000256" key="2">
    <source>
        <dbReference type="ARBA" id="ARBA00007535"/>
    </source>
</evidence>
<evidence type="ECO:0000313" key="8">
    <source>
        <dbReference type="EMBL" id="KAG6423133.1"/>
    </source>
</evidence>
<keyword evidence="5" id="KW-0472">Membrane</keyword>